<sequence length="187" mass="21011">MKRLVTTLCATGISAGIILSSVASSLAAPILPTALNNPSNVVHVQHQRPPQHSNNHRPRPPHQANKPRPPQNSHKPRPPHNNNNAHRPRPPQHSHKPSRPGYWNGHNGYQHSRPGYRRHSDGWWYPIAAFALGAAIVGATTPKQPARPTMSQAHVNWCANKYRSYRAYDNTFQPYEGPRKQCYSPYS</sequence>
<reference evidence="13 14" key="1">
    <citation type="journal article" date="2019" name="Int. J. Syst. Evol. Microbiol.">
        <title>The Global Catalogue of Microorganisms (GCM) 10K type strain sequencing project: providing services to taxonomists for standard genome sequencing and annotation.</title>
        <authorList>
            <consortium name="The Broad Institute Genomics Platform"/>
            <consortium name="The Broad Institute Genome Sequencing Center for Infectious Disease"/>
            <person name="Wu L."/>
            <person name="Ma J."/>
        </authorList>
    </citation>
    <scope>NUCLEOTIDE SEQUENCE [LARGE SCALE GENOMIC DNA]</scope>
    <source>
        <strain evidence="13 14">JCM 15115</strain>
    </source>
</reference>
<evidence type="ECO:0000313" key="13">
    <source>
        <dbReference type="EMBL" id="GAA0612871.1"/>
    </source>
</evidence>
<organism evidence="13 14">
    <name type="scientific">Paenochrobactrum glaciei</name>
    <dbReference type="NCBI Taxonomy" id="486407"/>
    <lineage>
        <taxon>Bacteria</taxon>
        <taxon>Pseudomonadati</taxon>
        <taxon>Pseudomonadota</taxon>
        <taxon>Alphaproteobacteria</taxon>
        <taxon>Hyphomicrobiales</taxon>
        <taxon>Brucellaceae</taxon>
        <taxon>Paenochrobactrum</taxon>
    </lineage>
</organism>
<keyword evidence="6" id="KW-0430">Lectin</keyword>
<keyword evidence="11" id="KW-0472">Membrane</keyword>
<evidence type="ECO:0000256" key="12">
    <source>
        <dbReference type="SAM" id="SignalP"/>
    </source>
</evidence>
<evidence type="ECO:0000256" key="9">
    <source>
        <dbReference type="ARBA" id="ARBA00025321"/>
    </source>
</evidence>
<feature type="compositionally biased region" description="Basic residues" evidence="10">
    <location>
        <begin position="86"/>
        <end position="98"/>
    </location>
</feature>
<keyword evidence="12" id="KW-0732">Signal</keyword>
<accession>A0ABN1GJP6</accession>
<gene>
    <name evidence="13" type="ORF">GCM10008943_30320</name>
</gene>
<dbReference type="Pfam" id="PF07886">
    <property type="entry name" value="BA14K"/>
    <property type="match status" value="1"/>
</dbReference>
<evidence type="ECO:0000256" key="3">
    <source>
        <dbReference type="ARBA" id="ARBA00020552"/>
    </source>
</evidence>
<evidence type="ECO:0000256" key="10">
    <source>
        <dbReference type="SAM" id="MobiDB-lite"/>
    </source>
</evidence>
<keyword evidence="4" id="KW-1003">Cell membrane</keyword>
<dbReference type="Proteomes" id="UP001424441">
    <property type="component" value="Unassembled WGS sequence"/>
</dbReference>
<comment type="caution">
    <text evidence="13">The sequence shown here is derived from an EMBL/GenBank/DDBJ whole genome shotgun (WGS) entry which is preliminary data.</text>
</comment>
<keyword evidence="8" id="KW-0843">Virulence</keyword>
<comment type="similarity">
    <text evidence="2">Belongs to the BA14k family.</text>
</comment>
<evidence type="ECO:0000256" key="11">
    <source>
        <dbReference type="SAM" id="Phobius"/>
    </source>
</evidence>
<evidence type="ECO:0000256" key="6">
    <source>
        <dbReference type="ARBA" id="ARBA00022734"/>
    </source>
</evidence>
<evidence type="ECO:0000256" key="7">
    <source>
        <dbReference type="ARBA" id="ARBA00022989"/>
    </source>
</evidence>
<keyword evidence="14" id="KW-1185">Reference proteome</keyword>
<evidence type="ECO:0000256" key="4">
    <source>
        <dbReference type="ARBA" id="ARBA00022475"/>
    </source>
</evidence>
<evidence type="ECO:0000313" key="14">
    <source>
        <dbReference type="Proteomes" id="UP001424441"/>
    </source>
</evidence>
<comment type="function">
    <text evidence="9">Has immunoglobulin-binding and hemagglutination properties, and can bind to mannose. Essential for virulence. May be involved in LPS biosynthesis or polysaccharide transport.</text>
</comment>
<feature type="region of interest" description="Disordered" evidence="10">
    <location>
        <begin position="43"/>
        <end position="106"/>
    </location>
</feature>
<feature type="signal peptide" evidence="12">
    <location>
        <begin position="1"/>
        <end position="27"/>
    </location>
</feature>
<evidence type="ECO:0000256" key="2">
    <source>
        <dbReference type="ARBA" id="ARBA00010270"/>
    </source>
</evidence>
<evidence type="ECO:0000256" key="1">
    <source>
        <dbReference type="ARBA" id="ARBA00004162"/>
    </source>
</evidence>
<dbReference type="InterPro" id="IPR012413">
    <property type="entry name" value="BA14K"/>
</dbReference>
<name>A0ABN1GJP6_9HYPH</name>
<protein>
    <recommendedName>
        <fullName evidence="3">Lectin-like protein BA14k</fullName>
    </recommendedName>
</protein>
<evidence type="ECO:0000256" key="8">
    <source>
        <dbReference type="ARBA" id="ARBA00023026"/>
    </source>
</evidence>
<keyword evidence="7 11" id="KW-1133">Transmembrane helix</keyword>
<feature type="compositionally biased region" description="Polar residues" evidence="10">
    <location>
        <begin position="43"/>
        <end position="53"/>
    </location>
</feature>
<proteinExistence type="inferred from homology"/>
<comment type="subcellular location">
    <subcellularLocation>
        <location evidence="1">Cell membrane</location>
        <topology evidence="1">Single-pass membrane protein</topology>
    </subcellularLocation>
</comment>
<dbReference type="RefSeq" id="WP_343807439.1">
    <property type="nucleotide sequence ID" value="NZ_BAAADE010000010.1"/>
</dbReference>
<feature type="chain" id="PRO_5045468908" description="Lectin-like protein BA14k" evidence="12">
    <location>
        <begin position="28"/>
        <end position="187"/>
    </location>
</feature>
<feature type="transmembrane region" description="Helical" evidence="11">
    <location>
        <begin position="123"/>
        <end position="141"/>
    </location>
</feature>
<dbReference type="EMBL" id="BAAADE010000010">
    <property type="protein sequence ID" value="GAA0612871.1"/>
    <property type="molecule type" value="Genomic_DNA"/>
</dbReference>
<evidence type="ECO:0000256" key="5">
    <source>
        <dbReference type="ARBA" id="ARBA00022692"/>
    </source>
</evidence>
<keyword evidence="5 11" id="KW-0812">Transmembrane</keyword>